<dbReference type="AlphaFoldDB" id="A0A6G1BK22"/>
<protein>
    <submittedName>
        <fullName evidence="1">Uncharacterized protein</fullName>
    </submittedName>
</protein>
<organism evidence="1 2">
    <name type="scientific">Oryza meyeriana var. granulata</name>
    <dbReference type="NCBI Taxonomy" id="110450"/>
    <lineage>
        <taxon>Eukaryota</taxon>
        <taxon>Viridiplantae</taxon>
        <taxon>Streptophyta</taxon>
        <taxon>Embryophyta</taxon>
        <taxon>Tracheophyta</taxon>
        <taxon>Spermatophyta</taxon>
        <taxon>Magnoliopsida</taxon>
        <taxon>Liliopsida</taxon>
        <taxon>Poales</taxon>
        <taxon>Poaceae</taxon>
        <taxon>BOP clade</taxon>
        <taxon>Oryzoideae</taxon>
        <taxon>Oryzeae</taxon>
        <taxon>Oryzinae</taxon>
        <taxon>Oryza</taxon>
        <taxon>Oryza meyeriana</taxon>
    </lineage>
</organism>
<gene>
    <name evidence="1" type="ORF">E2562_014216</name>
</gene>
<keyword evidence="2" id="KW-1185">Reference proteome</keyword>
<name>A0A6G1BK22_9ORYZ</name>
<evidence type="ECO:0000313" key="1">
    <source>
        <dbReference type="EMBL" id="KAF0888398.1"/>
    </source>
</evidence>
<comment type="caution">
    <text evidence="1">The sequence shown here is derived from an EMBL/GenBank/DDBJ whole genome shotgun (WGS) entry which is preliminary data.</text>
</comment>
<proteinExistence type="predicted"/>
<sequence length="80" mass="8886">MVWIDDVVYHPASSKPTYLMQAAGCRLPFCVIRLRNQPGFAVWTKVARFIVYTVVDASLEPPRASISTTSVISSSLCNPR</sequence>
<dbReference type="Proteomes" id="UP000479710">
    <property type="component" value="Unassembled WGS sequence"/>
</dbReference>
<dbReference type="EMBL" id="SPHZ02000012">
    <property type="protein sequence ID" value="KAF0888398.1"/>
    <property type="molecule type" value="Genomic_DNA"/>
</dbReference>
<reference evidence="1 2" key="1">
    <citation type="submission" date="2019-11" db="EMBL/GenBank/DDBJ databases">
        <title>Whole genome sequence of Oryza granulata.</title>
        <authorList>
            <person name="Li W."/>
        </authorList>
    </citation>
    <scope>NUCLEOTIDE SEQUENCE [LARGE SCALE GENOMIC DNA]</scope>
    <source>
        <strain evidence="2">cv. Menghai</strain>
        <tissue evidence="1">Leaf</tissue>
    </source>
</reference>
<evidence type="ECO:0000313" key="2">
    <source>
        <dbReference type="Proteomes" id="UP000479710"/>
    </source>
</evidence>
<accession>A0A6G1BK22</accession>